<evidence type="ECO:0000256" key="13">
    <source>
        <dbReference type="ARBA" id="ARBA00049229"/>
    </source>
</evidence>
<evidence type="ECO:0000313" key="15">
    <source>
        <dbReference type="Proteomes" id="UP000325255"/>
    </source>
</evidence>
<keyword evidence="15" id="KW-1185">Reference proteome</keyword>
<comment type="catalytic activity">
    <reaction evidence="11">
        <text>L-valine + 2-oxoglutarate = 3-methyl-2-oxobutanoate + L-glutamate</text>
        <dbReference type="Rhea" id="RHEA:24813"/>
        <dbReference type="ChEBI" id="CHEBI:11851"/>
        <dbReference type="ChEBI" id="CHEBI:16810"/>
        <dbReference type="ChEBI" id="CHEBI:29985"/>
        <dbReference type="ChEBI" id="CHEBI:57762"/>
        <dbReference type="EC" id="2.6.1.42"/>
    </reaction>
</comment>
<dbReference type="RefSeq" id="WP_150040771.1">
    <property type="nucleotide sequence ID" value="NZ_OW485601.1"/>
</dbReference>
<dbReference type="InterPro" id="IPR043131">
    <property type="entry name" value="BCAT-like_N"/>
</dbReference>
<dbReference type="FunFam" id="3.20.10.10:FF:000002">
    <property type="entry name" value="D-alanine aminotransferase"/>
    <property type="match status" value="1"/>
</dbReference>
<comment type="similarity">
    <text evidence="6">Belongs to the class-IV pyridoxal-phosphate-dependent aminotransferase family.</text>
</comment>
<evidence type="ECO:0000256" key="4">
    <source>
        <dbReference type="ARBA" id="ARBA00004931"/>
    </source>
</evidence>
<evidence type="ECO:0000256" key="8">
    <source>
        <dbReference type="ARBA" id="ARBA00014472"/>
    </source>
</evidence>
<dbReference type="OrthoDB" id="9805628at2"/>
<dbReference type="Gene3D" id="3.30.470.10">
    <property type="match status" value="1"/>
</dbReference>
<comment type="caution">
    <text evidence="14">The sequence shown here is derived from an EMBL/GenBank/DDBJ whole genome shotgun (WGS) entry which is preliminary data.</text>
</comment>
<name>A0A5M6IV33_9PROT</name>
<evidence type="ECO:0000256" key="11">
    <source>
        <dbReference type="ARBA" id="ARBA00048212"/>
    </source>
</evidence>
<dbReference type="EMBL" id="VWPK01000014">
    <property type="protein sequence ID" value="KAA5612164.1"/>
    <property type="molecule type" value="Genomic_DNA"/>
</dbReference>
<evidence type="ECO:0000256" key="1">
    <source>
        <dbReference type="ARBA" id="ARBA00001933"/>
    </source>
</evidence>
<dbReference type="GO" id="GO:0009082">
    <property type="term" value="P:branched-chain amino acid biosynthetic process"/>
    <property type="evidence" value="ECO:0007669"/>
    <property type="project" value="UniProtKB-KW"/>
</dbReference>
<comment type="catalytic activity">
    <reaction evidence="13">
        <text>L-leucine + 2-oxoglutarate = 4-methyl-2-oxopentanoate + L-glutamate</text>
        <dbReference type="Rhea" id="RHEA:18321"/>
        <dbReference type="ChEBI" id="CHEBI:16810"/>
        <dbReference type="ChEBI" id="CHEBI:17865"/>
        <dbReference type="ChEBI" id="CHEBI:29985"/>
        <dbReference type="ChEBI" id="CHEBI:57427"/>
        <dbReference type="EC" id="2.6.1.42"/>
    </reaction>
</comment>
<evidence type="ECO:0000256" key="7">
    <source>
        <dbReference type="ARBA" id="ARBA00013053"/>
    </source>
</evidence>
<evidence type="ECO:0000256" key="6">
    <source>
        <dbReference type="ARBA" id="ARBA00009320"/>
    </source>
</evidence>
<evidence type="ECO:0000256" key="9">
    <source>
        <dbReference type="ARBA" id="ARBA00022898"/>
    </source>
</evidence>
<dbReference type="GO" id="GO:0052656">
    <property type="term" value="F:L-isoleucine-2-oxoglutarate transaminase activity"/>
    <property type="evidence" value="ECO:0007669"/>
    <property type="project" value="RHEA"/>
</dbReference>
<keyword evidence="10" id="KW-0028">Amino-acid biosynthesis</keyword>
<keyword evidence="14" id="KW-0032">Aminotransferase</keyword>
<dbReference type="InterPro" id="IPR036038">
    <property type="entry name" value="Aminotransferase-like"/>
</dbReference>
<organism evidence="14 15">
    <name type="scientific">Rhodovastum atsumiense</name>
    <dbReference type="NCBI Taxonomy" id="504468"/>
    <lineage>
        <taxon>Bacteria</taxon>
        <taxon>Pseudomonadati</taxon>
        <taxon>Pseudomonadota</taxon>
        <taxon>Alphaproteobacteria</taxon>
        <taxon>Acetobacterales</taxon>
        <taxon>Acetobacteraceae</taxon>
        <taxon>Rhodovastum</taxon>
    </lineage>
</organism>
<comment type="catalytic activity">
    <reaction evidence="12">
        <text>L-isoleucine + 2-oxoglutarate = (S)-3-methyl-2-oxopentanoate + L-glutamate</text>
        <dbReference type="Rhea" id="RHEA:24801"/>
        <dbReference type="ChEBI" id="CHEBI:16810"/>
        <dbReference type="ChEBI" id="CHEBI:29985"/>
        <dbReference type="ChEBI" id="CHEBI:35146"/>
        <dbReference type="ChEBI" id="CHEBI:58045"/>
        <dbReference type="EC" id="2.6.1.42"/>
    </reaction>
</comment>
<evidence type="ECO:0000313" key="14">
    <source>
        <dbReference type="EMBL" id="KAA5612164.1"/>
    </source>
</evidence>
<evidence type="ECO:0000256" key="10">
    <source>
        <dbReference type="ARBA" id="ARBA00023304"/>
    </source>
</evidence>
<dbReference type="Pfam" id="PF01063">
    <property type="entry name" value="Aminotran_4"/>
    <property type="match status" value="1"/>
</dbReference>
<dbReference type="InterPro" id="IPR001544">
    <property type="entry name" value="Aminotrans_IV"/>
</dbReference>
<comment type="cofactor">
    <cofactor evidence="1">
        <name>pyridoxal 5'-phosphate</name>
        <dbReference type="ChEBI" id="CHEBI:597326"/>
    </cofactor>
</comment>
<keyword evidence="9" id="KW-0663">Pyridoxal phosphate</keyword>
<reference evidence="14 15" key="1">
    <citation type="submission" date="2019-09" db="EMBL/GenBank/DDBJ databases">
        <title>Genome sequence of Rhodovastum atsumiense, a diverse member of the Acetobacteraceae family of non-sulfur purple photosynthetic bacteria.</title>
        <authorList>
            <person name="Meyer T."/>
            <person name="Kyndt J."/>
        </authorList>
    </citation>
    <scope>NUCLEOTIDE SEQUENCE [LARGE SCALE GENOMIC DNA]</scope>
    <source>
        <strain evidence="14 15">DSM 21279</strain>
    </source>
</reference>
<dbReference type="PANTHER" id="PTHR42743">
    <property type="entry name" value="AMINO-ACID AMINOTRANSFERASE"/>
    <property type="match status" value="1"/>
</dbReference>
<dbReference type="InterPro" id="IPR043132">
    <property type="entry name" value="BCAT-like_C"/>
</dbReference>
<evidence type="ECO:0000256" key="2">
    <source>
        <dbReference type="ARBA" id="ARBA00003109"/>
    </source>
</evidence>
<sequence>MTRIVHLNGQWLPETEARISIFDRGFLFADAIYEVTAVIGGKLVDYAAHAARLKRSLHEIGLGLPCAEEQMLALHREIVVRNDLKEGLIYLQISRGAEDRDFIYHDGLAPTFVMFTQARNVLGNPRIERGLKVVTAPDRRWSRRDIKTTQLLYPSLVKTAAHGQGADDVFLVEDGLITEASGANVHIIDRSGTLITRALSQAILPGITRASVLEIARAGGIPVEERGFSVAEAQAAAECFLSSATSFVMPVVEIDGQPISDGAPGPLTRRLRALYLEDRLAAAI</sequence>
<dbReference type="CDD" id="cd01558">
    <property type="entry name" value="D-AAT_like"/>
    <property type="match status" value="1"/>
</dbReference>
<dbReference type="GO" id="GO:0052654">
    <property type="term" value="F:L-leucine-2-oxoglutarate transaminase activity"/>
    <property type="evidence" value="ECO:0007669"/>
    <property type="project" value="RHEA"/>
</dbReference>
<dbReference type="GO" id="GO:0008652">
    <property type="term" value="P:amino acid biosynthetic process"/>
    <property type="evidence" value="ECO:0007669"/>
    <property type="project" value="UniProtKB-ARBA"/>
</dbReference>
<comment type="function">
    <text evidence="2">Acts on leucine, isoleucine and valine.</text>
</comment>
<dbReference type="SUPFAM" id="SSF56752">
    <property type="entry name" value="D-aminoacid aminotransferase-like PLP-dependent enzymes"/>
    <property type="match status" value="1"/>
</dbReference>
<dbReference type="InterPro" id="IPR050571">
    <property type="entry name" value="Class-IV_PLP-Dep_Aminotrnsfr"/>
</dbReference>
<dbReference type="Gene3D" id="3.20.10.10">
    <property type="entry name" value="D-amino Acid Aminotransferase, subunit A, domain 2"/>
    <property type="match status" value="1"/>
</dbReference>
<accession>A0A5M6IV33</accession>
<evidence type="ECO:0000256" key="12">
    <source>
        <dbReference type="ARBA" id="ARBA00048798"/>
    </source>
</evidence>
<gene>
    <name evidence="14" type="ORF">F1189_10890</name>
</gene>
<comment type="pathway">
    <text evidence="5">Amino-acid biosynthesis; L-leucine biosynthesis; L-leucine from 3-methyl-2-oxobutanoate: step 4/4.</text>
</comment>
<dbReference type="PANTHER" id="PTHR42743:SF11">
    <property type="entry name" value="AMINODEOXYCHORISMATE LYASE"/>
    <property type="match status" value="1"/>
</dbReference>
<proteinExistence type="inferred from homology"/>
<dbReference type="GO" id="GO:0005829">
    <property type="term" value="C:cytosol"/>
    <property type="evidence" value="ECO:0007669"/>
    <property type="project" value="TreeGrafter"/>
</dbReference>
<keyword evidence="10" id="KW-0100">Branched-chain amino acid biosynthesis</keyword>
<dbReference type="NCBIfam" id="NF005209">
    <property type="entry name" value="PRK06680.1"/>
    <property type="match status" value="1"/>
</dbReference>
<evidence type="ECO:0000256" key="5">
    <source>
        <dbReference type="ARBA" id="ARBA00005072"/>
    </source>
</evidence>
<dbReference type="GO" id="GO:0052655">
    <property type="term" value="F:L-valine-2-oxoglutarate transaminase activity"/>
    <property type="evidence" value="ECO:0007669"/>
    <property type="project" value="RHEA"/>
</dbReference>
<dbReference type="AlphaFoldDB" id="A0A5M6IV33"/>
<dbReference type="EC" id="2.6.1.42" evidence="7"/>
<comment type="pathway">
    <text evidence="3">Amino-acid biosynthesis; L-isoleucine biosynthesis; L-isoleucine from 2-oxobutanoate: step 4/4.</text>
</comment>
<comment type="pathway">
    <text evidence="4">Amino-acid biosynthesis; L-valine biosynthesis; L-valine from pyruvate: step 4/4.</text>
</comment>
<evidence type="ECO:0000256" key="3">
    <source>
        <dbReference type="ARBA" id="ARBA00004824"/>
    </source>
</evidence>
<protein>
    <recommendedName>
        <fullName evidence="8">Probable branched-chain-amino-acid aminotransferase</fullName>
        <ecNumber evidence="7">2.6.1.42</ecNumber>
    </recommendedName>
</protein>
<dbReference type="Proteomes" id="UP000325255">
    <property type="component" value="Unassembled WGS sequence"/>
</dbReference>
<keyword evidence="14" id="KW-0808">Transferase</keyword>